<name>A0A845BNS1_9NEIS</name>
<protein>
    <submittedName>
        <fullName evidence="1">Uncharacterized protein</fullName>
    </submittedName>
</protein>
<accession>A0A845BNS1</accession>
<keyword evidence="2" id="KW-1185">Reference proteome</keyword>
<gene>
    <name evidence="1" type="ORF">GQF02_14730</name>
</gene>
<sequence length="53" mass="5218">MARPFMVLALGNEMAGAGAVSRAGLGCIKAHGAHVNCVAAGRRGKGQAARQGA</sequence>
<comment type="caution">
    <text evidence="1">The sequence shown here is derived from an EMBL/GenBank/DDBJ whole genome shotgun (WGS) entry which is preliminary data.</text>
</comment>
<dbReference type="AlphaFoldDB" id="A0A845BNS1"/>
<evidence type="ECO:0000313" key="2">
    <source>
        <dbReference type="Proteomes" id="UP000467214"/>
    </source>
</evidence>
<dbReference type="Proteomes" id="UP000467214">
    <property type="component" value="Unassembled WGS sequence"/>
</dbReference>
<reference evidence="1 2" key="1">
    <citation type="submission" date="2019-12" db="EMBL/GenBank/DDBJ databases">
        <title>Neisseriaceae gen. nov. sp. Genome sequencing and assembly.</title>
        <authorList>
            <person name="Liu Z."/>
            <person name="Li A."/>
        </authorList>
    </citation>
    <scope>NUCLEOTIDE SEQUENCE [LARGE SCALE GENOMIC DNA]</scope>
    <source>
        <strain evidence="1 2">B2N2-7</strain>
    </source>
</reference>
<dbReference type="RefSeq" id="WP_160798142.1">
    <property type="nucleotide sequence ID" value="NZ_WSSB01000017.1"/>
</dbReference>
<evidence type="ECO:0000313" key="1">
    <source>
        <dbReference type="EMBL" id="MXR38227.1"/>
    </source>
</evidence>
<dbReference type="EMBL" id="WSSB01000017">
    <property type="protein sequence ID" value="MXR38227.1"/>
    <property type="molecule type" value="Genomic_DNA"/>
</dbReference>
<organism evidence="1 2">
    <name type="scientific">Craterilacuibacter sinensis</name>
    <dbReference type="NCBI Taxonomy" id="2686017"/>
    <lineage>
        <taxon>Bacteria</taxon>
        <taxon>Pseudomonadati</taxon>
        <taxon>Pseudomonadota</taxon>
        <taxon>Betaproteobacteria</taxon>
        <taxon>Neisseriales</taxon>
        <taxon>Neisseriaceae</taxon>
        <taxon>Craterilacuibacter</taxon>
    </lineage>
</organism>
<proteinExistence type="predicted"/>